<dbReference type="InterPro" id="IPR019489">
    <property type="entry name" value="Clp_ATPase_C"/>
</dbReference>
<dbReference type="EMBL" id="JAEPBH010000020">
    <property type="protein sequence ID" value="MBK4715469.1"/>
    <property type="molecule type" value="Genomic_DNA"/>
</dbReference>
<dbReference type="InterPro" id="IPR011990">
    <property type="entry name" value="TPR-like_helical_dom_sf"/>
</dbReference>
<dbReference type="GO" id="GO:0005524">
    <property type="term" value="F:ATP binding"/>
    <property type="evidence" value="ECO:0007669"/>
    <property type="project" value="UniProtKB-KW"/>
</dbReference>
<reference evidence="4" key="1">
    <citation type="submission" date="2021-01" db="EMBL/GenBank/DDBJ databases">
        <title>Intestinitalea alba gen. nov., sp. nov., a novel genus of the family Enterobacteriaceae, isolated from the gut of the plastic-eating mealworm Tenebrio molitor L.</title>
        <authorList>
            <person name="Yang Y."/>
        </authorList>
    </citation>
    <scope>NUCLEOTIDE SEQUENCE</scope>
    <source>
        <strain evidence="4">BIT-L3</strain>
    </source>
</reference>
<organism evidence="4 5">
    <name type="scientific">Tenebrionibacter intestinalis</name>
    <dbReference type="NCBI Taxonomy" id="2799638"/>
    <lineage>
        <taxon>Bacteria</taxon>
        <taxon>Pseudomonadati</taxon>
        <taxon>Pseudomonadota</taxon>
        <taxon>Gammaproteobacteria</taxon>
        <taxon>Enterobacterales</taxon>
        <taxon>Enterobacteriaceae</taxon>
        <taxon>Tenebrionibacter/Tenebrionicola group</taxon>
        <taxon>Tenebrionibacter</taxon>
    </lineage>
</organism>
<keyword evidence="2" id="KW-0067">ATP-binding</keyword>
<feature type="domain" description="Clp ATPase C-terminal" evidence="3">
    <location>
        <begin position="42"/>
        <end position="94"/>
    </location>
</feature>
<protein>
    <recommendedName>
        <fullName evidence="3">Clp ATPase C-terminal domain-containing protein</fullName>
    </recommendedName>
</protein>
<keyword evidence="1" id="KW-0547">Nucleotide-binding</keyword>
<dbReference type="AlphaFoldDB" id="A0A8K0V5P0"/>
<evidence type="ECO:0000256" key="2">
    <source>
        <dbReference type="ARBA" id="ARBA00022840"/>
    </source>
</evidence>
<comment type="caution">
    <text evidence="4">The sequence shown here is derived from an EMBL/GenBank/DDBJ whole genome shotgun (WGS) entry which is preliminary data.</text>
</comment>
<name>A0A8K0V5P0_9ENTR</name>
<dbReference type="Proteomes" id="UP000659047">
    <property type="component" value="Unassembled WGS sequence"/>
</dbReference>
<dbReference type="Gene3D" id="1.25.40.10">
    <property type="entry name" value="Tetratricopeptide repeat domain"/>
    <property type="match status" value="1"/>
</dbReference>
<gene>
    <name evidence="4" type="ORF">JJB97_09020</name>
</gene>
<sequence length="115" mass="12649">MTAHPTNADLRTALAQLLCLSGDWSRALTQLKSWLALARGQLRTIAASIDDSVTAQIVARCTEVESGGRMVDAILTNTLLPQMSRQLLSAGTRDEKYRHLPITFEQDAFQCLFTA</sequence>
<evidence type="ECO:0000313" key="5">
    <source>
        <dbReference type="Proteomes" id="UP000659047"/>
    </source>
</evidence>
<evidence type="ECO:0000259" key="3">
    <source>
        <dbReference type="Pfam" id="PF10431"/>
    </source>
</evidence>
<proteinExistence type="predicted"/>
<accession>A0A8K0V5P0</accession>
<evidence type="ECO:0000256" key="1">
    <source>
        <dbReference type="ARBA" id="ARBA00022741"/>
    </source>
</evidence>
<dbReference type="SUPFAM" id="SSF144059">
    <property type="entry name" value="ImpE-like"/>
    <property type="match status" value="1"/>
</dbReference>
<keyword evidence="5" id="KW-1185">Reference proteome</keyword>
<dbReference type="Pfam" id="PF10431">
    <property type="entry name" value="ClpB_D2-small"/>
    <property type="match status" value="1"/>
</dbReference>
<evidence type="ECO:0000313" key="4">
    <source>
        <dbReference type="EMBL" id="MBK4715469.1"/>
    </source>
</evidence>